<evidence type="ECO:0000256" key="2">
    <source>
        <dbReference type="ARBA" id="ARBA00022723"/>
    </source>
</evidence>
<keyword evidence="7" id="KW-1185">Reference proteome</keyword>
<reference evidence="6" key="2">
    <citation type="journal article" date="2023" name="Plants (Basel)">
        <title>Annotation of the Turnera subulata (Passifloraceae) Draft Genome Reveals the S-Locus Evolved after the Divergence of Turneroideae from Passifloroideae in a Stepwise Manner.</title>
        <authorList>
            <person name="Henning P.M."/>
            <person name="Roalson E.H."/>
            <person name="Mir W."/>
            <person name="McCubbin A.G."/>
            <person name="Shore J.S."/>
        </authorList>
    </citation>
    <scope>NUCLEOTIDE SEQUENCE</scope>
    <source>
        <strain evidence="6">F60SS</strain>
    </source>
</reference>
<dbReference type="InterPro" id="IPR044861">
    <property type="entry name" value="IPNS-like_FE2OG_OXY"/>
</dbReference>
<dbReference type="InterPro" id="IPR050295">
    <property type="entry name" value="Plant_2OG-oxidoreductases"/>
</dbReference>
<dbReference type="PANTHER" id="PTHR47991">
    <property type="entry name" value="OXOGLUTARATE/IRON-DEPENDENT DIOXYGENASE"/>
    <property type="match status" value="1"/>
</dbReference>
<keyword evidence="4" id="KW-0408">Iron</keyword>
<comment type="caution">
    <text evidence="6">The sequence shown here is derived from an EMBL/GenBank/DDBJ whole genome shotgun (WGS) entry which is preliminary data.</text>
</comment>
<organism evidence="6 7">
    <name type="scientific">Turnera subulata</name>
    <dbReference type="NCBI Taxonomy" id="218843"/>
    <lineage>
        <taxon>Eukaryota</taxon>
        <taxon>Viridiplantae</taxon>
        <taxon>Streptophyta</taxon>
        <taxon>Embryophyta</taxon>
        <taxon>Tracheophyta</taxon>
        <taxon>Spermatophyta</taxon>
        <taxon>Magnoliopsida</taxon>
        <taxon>eudicotyledons</taxon>
        <taxon>Gunneridae</taxon>
        <taxon>Pentapetalae</taxon>
        <taxon>rosids</taxon>
        <taxon>fabids</taxon>
        <taxon>Malpighiales</taxon>
        <taxon>Passifloraceae</taxon>
        <taxon>Turnera</taxon>
    </lineage>
</organism>
<dbReference type="PRINTS" id="PR00682">
    <property type="entry name" value="IPNSYNTHASE"/>
</dbReference>
<dbReference type="Pfam" id="PF03171">
    <property type="entry name" value="2OG-FeII_Oxy"/>
    <property type="match status" value="4"/>
</dbReference>
<dbReference type="EMBL" id="JAKUCV010000745">
    <property type="protein sequence ID" value="KAJ4848943.1"/>
    <property type="molecule type" value="Genomic_DNA"/>
</dbReference>
<accession>A0A9Q0GEW0</accession>
<feature type="domain" description="Fe2OG dioxygenase" evidence="5">
    <location>
        <begin position="162"/>
        <end position="267"/>
    </location>
</feature>
<dbReference type="InterPro" id="IPR026992">
    <property type="entry name" value="DIOX_N"/>
</dbReference>
<proteinExistence type="inferred from homology"/>
<evidence type="ECO:0000256" key="4">
    <source>
        <dbReference type="ARBA" id="ARBA00023004"/>
    </source>
</evidence>
<evidence type="ECO:0000256" key="1">
    <source>
        <dbReference type="ARBA" id="ARBA00008056"/>
    </source>
</evidence>
<reference evidence="6" key="1">
    <citation type="submission" date="2022-02" db="EMBL/GenBank/DDBJ databases">
        <authorList>
            <person name="Henning P.M."/>
            <person name="McCubbin A.G."/>
            <person name="Shore J.S."/>
        </authorList>
    </citation>
    <scope>NUCLEOTIDE SEQUENCE</scope>
    <source>
        <strain evidence="6">F60SS</strain>
        <tissue evidence="6">Leaves</tissue>
    </source>
</reference>
<dbReference type="InterPro" id="IPR027443">
    <property type="entry name" value="IPNS-like_sf"/>
</dbReference>
<dbReference type="OrthoDB" id="288590at2759"/>
<keyword evidence="2" id="KW-0479">Metal-binding</keyword>
<feature type="domain" description="Fe2OG dioxygenase" evidence="5">
    <location>
        <begin position="803"/>
        <end position="908"/>
    </location>
</feature>
<dbReference type="InterPro" id="IPR005123">
    <property type="entry name" value="Oxoglu/Fe-dep_dioxygenase_dom"/>
</dbReference>
<evidence type="ECO:0000259" key="5">
    <source>
        <dbReference type="PROSITE" id="PS51471"/>
    </source>
</evidence>
<dbReference type="GO" id="GO:0031418">
    <property type="term" value="F:L-ascorbic acid binding"/>
    <property type="evidence" value="ECO:0007669"/>
    <property type="project" value="UniProtKB-KW"/>
</dbReference>
<evidence type="ECO:0000313" key="6">
    <source>
        <dbReference type="EMBL" id="KAJ4848943.1"/>
    </source>
</evidence>
<comment type="similarity">
    <text evidence="1">Belongs to the iron/ascorbate-dependent oxidoreductase family.</text>
</comment>
<dbReference type="Proteomes" id="UP001141552">
    <property type="component" value="Unassembled WGS sequence"/>
</dbReference>
<keyword evidence="3" id="KW-0847">Vitamin C</keyword>
<name>A0A9Q0GEW0_9ROSI</name>
<dbReference type="Gene3D" id="2.60.120.330">
    <property type="entry name" value="B-lactam Antibiotic, Isopenicillin N Synthase, Chain"/>
    <property type="match status" value="4"/>
</dbReference>
<evidence type="ECO:0000313" key="7">
    <source>
        <dbReference type="Proteomes" id="UP001141552"/>
    </source>
</evidence>
<gene>
    <name evidence="6" type="ORF">Tsubulata_034179</name>
</gene>
<feature type="domain" description="Fe2OG dioxygenase" evidence="5">
    <location>
        <begin position="467"/>
        <end position="567"/>
    </location>
</feature>
<dbReference type="Pfam" id="PF14226">
    <property type="entry name" value="DIOX_N"/>
    <property type="match status" value="4"/>
</dbReference>
<sequence length="1288" mass="143526">MHQPMLTTIKALAESPGLNSIPSTYTFTRDPQEAVSSESEDSIPIIDFSLLSSGTPDQRSKIIHELGKACQEWGFFMRRRRWNSQGSMCGTSINASVEKVHFWRDFLKVHVHPVFHSPHKPAGLREVLLEYIQRTREVYRKLLYAISESLGLEELYIDRAMNVESGLEFFVANLYPPCPQPDLAMGLPPHTDPGVLTLLIQNGISGLQLQHNGKWVTVNGIPNSFLVNVGDQLEILSNGQYKGVLHRAVVNNGVTRMSILVPYGPSLDAVVGPAPKLTDGQRRPPAFMGIKDPQEAVSSESEDSIPIIDFSLLSSGTPDQRSKIIHELGKACQEWGFFMCANRNACHQVINHGVPESLMKAVMNASREFFDLTEEEKMEFPGKHVLDPIKCGTSVNASVEKVHFWRDFFRVHVHPDFHSPHKPAGLRELLLEYSQRTREVARNLLKAISESLGLEELYIDKAMNMESGVQIFVANLYPPCPQPEFAMGLPPHSDHGLLTLLIQNGVRGLQLLHNGKWVNVNGIPNSFLVNTGDQLEIMSNGRYKSLVHRAVVNNEVTRISIALPYGPSLDAVVRPAPELTDRKHQPPAYLEIRYSKYLELLRSNVLDVSVPLASQASIMHQPKLTTVKALAESPGLTSIPSAYTFTRESQEAVSDPEESLPIIDLSLLSSGTPDQRSKIIHDLGKACQEWGFFTVINHGVPESLMKAMMDACREFFDLPEEEKREFAGKHVLDPIRCGTSFNTSVEKVFCWRDFLKIHPHYVTACREVLLEYIQRTREVYRKLLNAISESLGLEELYIDRAMNVESGLEFFVANLYPPCPQPDLAMGLPPHTDPGLLSLLIQNGIAGLQLQHNGKWVTVNCIPNSFLVNTGAQLEILSNGKYKAVVHRAAVNNDVTRMTIVIPYGPSPDALVRPAPELTDSQCHPPAFMGIKYGDYLKLQQSKALDDKSDLDRLRLSTIKALAESPGLTSIPSTYTYARESKEAAASSESEDSIPIIDFSLLSSDTPEQRSKIIHELGKACQEWGFFMVTNHGVPENLMKAVMDASREFFDLTEEEKKEFVGKHVLDPIRCGTSFNASVDKVFFWRDFLKVIVHPDFHSPHKPAGFREVTEELLKAISASLGLEELYIVKAMNMDSGLQIFVANLYPPCPQPDLAMGMPPHSDHGLLTLLIQNGVGGLQLQRNGKWVTVNGIPNSFLVNTGDHLEILSNGKYKSVVHRAVVNNDVTRISIALPHGPSLDAVVKPAAELTDSQRHPPAYKEMAYGEYLQLQQSNVLDTKSCLDRVRLQN</sequence>
<evidence type="ECO:0000256" key="3">
    <source>
        <dbReference type="ARBA" id="ARBA00022896"/>
    </source>
</evidence>
<dbReference type="PROSITE" id="PS51471">
    <property type="entry name" value="FE2OG_OXY"/>
    <property type="match status" value="4"/>
</dbReference>
<dbReference type="FunFam" id="2.60.120.330:FF:000134">
    <property type="entry name" value="Uncharacterized protein"/>
    <property type="match status" value="3"/>
</dbReference>
<feature type="domain" description="Fe2OG dioxygenase" evidence="5">
    <location>
        <begin position="1136"/>
        <end position="1236"/>
    </location>
</feature>
<dbReference type="SUPFAM" id="SSF51197">
    <property type="entry name" value="Clavaminate synthase-like"/>
    <property type="match status" value="4"/>
</dbReference>
<protein>
    <recommendedName>
        <fullName evidence="5">Fe2OG dioxygenase domain-containing protein</fullName>
    </recommendedName>
</protein>
<dbReference type="GO" id="GO:0046872">
    <property type="term" value="F:metal ion binding"/>
    <property type="evidence" value="ECO:0007669"/>
    <property type="project" value="UniProtKB-KW"/>
</dbReference>